<dbReference type="PANTHER" id="PTHR11241:SF0">
    <property type="entry name" value="DEOXYURIDINE 5'-TRIPHOSPHATE NUCLEOTIDOHYDROLASE"/>
    <property type="match status" value="1"/>
</dbReference>
<dbReference type="STRING" id="299467.A0A443QK99"/>
<name>A0A443QK99_9ACAR</name>
<dbReference type="GO" id="GO:0000287">
    <property type="term" value="F:magnesium ion binding"/>
    <property type="evidence" value="ECO:0007669"/>
    <property type="project" value="UniProtKB-UniRule"/>
</dbReference>
<accession>A0A443QK99</accession>
<dbReference type="Proteomes" id="UP000288716">
    <property type="component" value="Unassembled WGS sequence"/>
</dbReference>
<keyword evidence="8" id="KW-1185">Reference proteome</keyword>
<keyword evidence="5" id="KW-0479">Metal-binding</keyword>
<gene>
    <name evidence="7" type="ORF">B4U80_07364</name>
</gene>
<evidence type="ECO:0000256" key="4">
    <source>
        <dbReference type="ARBA" id="ARBA00023080"/>
    </source>
</evidence>
<dbReference type="InterPro" id="IPR033704">
    <property type="entry name" value="dUTPase_trimeric"/>
</dbReference>
<dbReference type="GO" id="GO:0004170">
    <property type="term" value="F:dUTP diphosphatase activity"/>
    <property type="evidence" value="ECO:0007669"/>
    <property type="project" value="UniProtKB-UniRule"/>
</dbReference>
<dbReference type="GO" id="GO:0046081">
    <property type="term" value="P:dUTP catabolic process"/>
    <property type="evidence" value="ECO:0007669"/>
    <property type="project" value="UniProtKB-UniRule"/>
</dbReference>
<evidence type="ECO:0000259" key="6">
    <source>
        <dbReference type="Pfam" id="PF00692"/>
    </source>
</evidence>
<comment type="function">
    <text evidence="5">Involved in nucleotide metabolism via production of dUMP, the immediate precursor of thymidine nucleotides, and decreases the intracellular concentration of dUTP so that uracil cannot be incorporated into DNA.</text>
</comment>
<protein>
    <recommendedName>
        <fullName evidence="5">Deoxyuridine 5'-triphosphate nucleotidohydrolase</fullName>
        <shortName evidence="5">dUTPase</shortName>
        <ecNumber evidence="5">3.6.1.23</ecNumber>
    </recommendedName>
    <alternativeName>
        <fullName evidence="5">dUTP pyrophosphatase</fullName>
    </alternativeName>
</protein>
<comment type="catalytic activity">
    <reaction evidence="5">
        <text>dUTP + H2O = dUMP + diphosphate + H(+)</text>
        <dbReference type="Rhea" id="RHEA:10248"/>
        <dbReference type="ChEBI" id="CHEBI:15377"/>
        <dbReference type="ChEBI" id="CHEBI:15378"/>
        <dbReference type="ChEBI" id="CHEBI:33019"/>
        <dbReference type="ChEBI" id="CHEBI:61555"/>
        <dbReference type="ChEBI" id="CHEBI:246422"/>
        <dbReference type="EC" id="3.6.1.23"/>
    </reaction>
</comment>
<dbReference type="CDD" id="cd07557">
    <property type="entry name" value="trimeric_dUTPase"/>
    <property type="match status" value="1"/>
</dbReference>
<evidence type="ECO:0000256" key="1">
    <source>
        <dbReference type="ARBA" id="ARBA00005142"/>
    </source>
</evidence>
<reference evidence="7 8" key="1">
    <citation type="journal article" date="2018" name="Gigascience">
        <title>Genomes of trombidid mites reveal novel predicted allergens and laterally-transferred genes associated with secondary metabolism.</title>
        <authorList>
            <person name="Dong X."/>
            <person name="Chaisiri K."/>
            <person name="Xia D."/>
            <person name="Armstrong S.D."/>
            <person name="Fang Y."/>
            <person name="Donnelly M.J."/>
            <person name="Kadowaki T."/>
            <person name="McGarry J.W."/>
            <person name="Darby A.C."/>
            <person name="Makepeace B.L."/>
        </authorList>
    </citation>
    <scope>NUCLEOTIDE SEQUENCE [LARGE SCALE GENOMIC DNA]</scope>
    <source>
        <strain evidence="7">UoL-UT</strain>
    </source>
</reference>
<dbReference type="NCBIfam" id="TIGR00576">
    <property type="entry name" value="dut"/>
    <property type="match status" value="1"/>
</dbReference>
<dbReference type="InterPro" id="IPR029054">
    <property type="entry name" value="dUTPase-like"/>
</dbReference>
<dbReference type="EMBL" id="NCKV01054733">
    <property type="protein sequence ID" value="RWS03455.1"/>
    <property type="molecule type" value="Genomic_DNA"/>
</dbReference>
<dbReference type="VEuPathDB" id="VectorBase:LDEU014288"/>
<comment type="pathway">
    <text evidence="1 5">Pyrimidine metabolism; dUMP biosynthesis; dUMP from dCTP (dUTP route): step 2/2.</text>
</comment>
<evidence type="ECO:0000313" key="8">
    <source>
        <dbReference type="Proteomes" id="UP000288716"/>
    </source>
</evidence>
<keyword evidence="4 5" id="KW-0546">Nucleotide metabolism</keyword>
<dbReference type="Pfam" id="PF00692">
    <property type="entry name" value="dUTPase"/>
    <property type="match status" value="1"/>
</dbReference>
<dbReference type="SUPFAM" id="SSF51283">
    <property type="entry name" value="dUTPase-like"/>
    <property type="match status" value="1"/>
</dbReference>
<keyword evidence="3 5" id="KW-0378">Hydrolase</keyword>
<dbReference type="OrthoDB" id="419889at2759"/>
<comment type="similarity">
    <text evidence="2 5">Belongs to the dUTPase family.</text>
</comment>
<feature type="domain" description="dUTPase-like" evidence="6">
    <location>
        <begin position="11"/>
        <end position="114"/>
    </location>
</feature>
<dbReference type="InterPro" id="IPR036157">
    <property type="entry name" value="dUTPase-like_sf"/>
</dbReference>
<proteinExistence type="inferred from homology"/>
<dbReference type="EC" id="3.6.1.23" evidence="5"/>
<dbReference type="UniPathway" id="UPA00610">
    <property type="reaction ID" value="UER00666"/>
</dbReference>
<organism evidence="7 8">
    <name type="scientific">Leptotrombidium deliense</name>
    <dbReference type="NCBI Taxonomy" id="299467"/>
    <lineage>
        <taxon>Eukaryota</taxon>
        <taxon>Metazoa</taxon>
        <taxon>Ecdysozoa</taxon>
        <taxon>Arthropoda</taxon>
        <taxon>Chelicerata</taxon>
        <taxon>Arachnida</taxon>
        <taxon>Acari</taxon>
        <taxon>Acariformes</taxon>
        <taxon>Trombidiformes</taxon>
        <taxon>Prostigmata</taxon>
        <taxon>Anystina</taxon>
        <taxon>Parasitengona</taxon>
        <taxon>Trombiculoidea</taxon>
        <taxon>Trombiculidae</taxon>
        <taxon>Leptotrombidium</taxon>
    </lineage>
</organism>
<keyword evidence="5" id="KW-0460">Magnesium</keyword>
<comment type="caution">
    <text evidence="7">The sequence shown here is derived from an EMBL/GenBank/DDBJ whole genome shotgun (WGS) entry which is preliminary data.</text>
</comment>
<evidence type="ECO:0000256" key="5">
    <source>
        <dbReference type="RuleBase" id="RU367024"/>
    </source>
</evidence>
<dbReference type="AlphaFoldDB" id="A0A443QK99"/>
<dbReference type="PANTHER" id="PTHR11241">
    <property type="entry name" value="DEOXYURIDINE 5'-TRIPHOSPHATE NUCLEOTIDOHYDROLASE"/>
    <property type="match status" value="1"/>
</dbReference>
<sequence length="115" mass="12694">MNITVQRVNEKAIIPRIATKHSAGYDLFSVDDIIIKSHTVAKISTGLKFHIPSTHFAKIESKSGLAFYCNVHVAAGVIDSDYRGEIKVILCNQNDVDFRVVAGMSIAQIIFIPYS</sequence>
<evidence type="ECO:0000256" key="3">
    <source>
        <dbReference type="ARBA" id="ARBA00022801"/>
    </source>
</evidence>
<dbReference type="InterPro" id="IPR008181">
    <property type="entry name" value="dUTPase"/>
</dbReference>
<evidence type="ECO:0000256" key="2">
    <source>
        <dbReference type="ARBA" id="ARBA00006581"/>
    </source>
</evidence>
<evidence type="ECO:0000313" key="7">
    <source>
        <dbReference type="EMBL" id="RWS03455.1"/>
    </source>
</evidence>
<feature type="non-terminal residue" evidence="7">
    <location>
        <position position="115"/>
    </location>
</feature>
<dbReference type="GO" id="GO:0006226">
    <property type="term" value="P:dUMP biosynthetic process"/>
    <property type="evidence" value="ECO:0007669"/>
    <property type="project" value="UniProtKB-UniRule"/>
</dbReference>
<comment type="cofactor">
    <cofactor evidence="5">
        <name>Mg(2+)</name>
        <dbReference type="ChEBI" id="CHEBI:18420"/>
    </cofactor>
</comment>
<dbReference type="Gene3D" id="2.70.40.10">
    <property type="match status" value="1"/>
</dbReference>